<protein>
    <recommendedName>
        <fullName evidence="4">Core-binding (CB) domain-containing protein</fullName>
    </recommendedName>
</protein>
<dbReference type="AlphaFoldDB" id="A0A6J8CNK4"/>
<gene>
    <name evidence="2" type="ORF">MCOR_31506</name>
</gene>
<dbReference type="GO" id="GO:0003677">
    <property type="term" value="F:DNA binding"/>
    <property type="evidence" value="ECO:0007669"/>
    <property type="project" value="UniProtKB-KW"/>
</dbReference>
<evidence type="ECO:0008006" key="4">
    <source>
        <dbReference type="Google" id="ProtNLM"/>
    </source>
</evidence>
<dbReference type="PANTHER" id="PTHR35617">
    <property type="entry name" value="PHAGE_INTEGRASE DOMAIN-CONTAINING PROTEIN"/>
    <property type="match status" value="1"/>
</dbReference>
<dbReference type="PANTHER" id="PTHR35617:SF3">
    <property type="entry name" value="CORE-BINDING (CB) DOMAIN-CONTAINING PROTEIN"/>
    <property type="match status" value="1"/>
</dbReference>
<dbReference type="SUPFAM" id="SSF47823">
    <property type="entry name" value="lambda integrase-like, N-terminal domain"/>
    <property type="match status" value="1"/>
</dbReference>
<dbReference type="Gene3D" id="1.10.150.130">
    <property type="match status" value="1"/>
</dbReference>
<dbReference type="InterPro" id="IPR010998">
    <property type="entry name" value="Integrase_recombinase_N"/>
</dbReference>
<keyword evidence="3" id="KW-1185">Reference proteome</keyword>
<evidence type="ECO:0000313" key="3">
    <source>
        <dbReference type="Proteomes" id="UP000507470"/>
    </source>
</evidence>
<organism evidence="2 3">
    <name type="scientific">Mytilus coruscus</name>
    <name type="common">Sea mussel</name>
    <dbReference type="NCBI Taxonomy" id="42192"/>
    <lineage>
        <taxon>Eukaryota</taxon>
        <taxon>Metazoa</taxon>
        <taxon>Spiralia</taxon>
        <taxon>Lophotrochozoa</taxon>
        <taxon>Mollusca</taxon>
        <taxon>Bivalvia</taxon>
        <taxon>Autobranchia</taxon>
        <taxon>Pteriomorphia</taxon>
        <taxon>Mytilida</taxon>
        <taxon>Mytiloidea</taxon>
        <taxon>Mytilidae</taxon>
        <taxon>Mytilinae</taxon>
        <taxon>Mytilus</taxon>
    </lineage>
</organism>
<accession>A0A6J8CNK4</accession>
<dbReference type="Proteomes" id="UP000507470">
    <property type="component" value="Unassembled WGS sequence"/>
</dbReference>
<proteinExistence type="predicted"/>
<name>A0A6J8CNK4_MYTCO</name>
<reference evidence="2 3" key="1">
    <citation type="submission" date="2020-06" db="EMBL/GenBank/DDBJ databases">
        <authorList>
            <person name="Li R."/>
            <person name="Bekaert M."/>
        </authorList>
    </citation>
    <scope>NUCLEOTIDE SEQUENCE [LARGE SCALE GENOMIC DNA]</scope>
    <source>
        <strain evidence="3">wild</strain>
    </source>
</reference>
<sequence length="284" mass="32395">MQQALGTLLSNLENDNASKENGQLVKDLIAMSTKFLDQIGRGGVFHHMIRRICAATNAGISNLNDIQAKEVNTLIEKDAIEQVQREQIQSDYPISIPIQSYLLRQPRSQVFHPDPGVFSLTTWLQSTDLSKQRASKEARNLLSASWRKGTQKDYSAKFKKYFSWCSTREINPHYATLNQVADCLAHLFENGLQYRTIAGSCSDLQSLTVKHSFMRIQQKVNTFIRCGLTKQDRQNHINLKLVVPAFTDNKKLDPVTCLLQYLERTKKFRSSLDKDQQGKLFLSI</sequence>
<dbReference type="EMBL" id="CACVKT020005663">
    <property type="protein sequence ID" value="CAC5397016.1"/>
    <property type="molecule type" value="Genomic_DNA"/>
</dbReference>
<evidence type="ECO:0000256" key="1">
    <source>
        <dbReference type="ARBA" id="ARBA00023125"/>
    </source>
</evidence>
<evidence type="ECO:0000313" key="2">
    <source>
        <dbReference type="EMBL" id="CAC5397016.1"/>
    </source>
</evidence>
<keyword evidence="1" id="KW-0238">DNA-binding</keyword>